<dbReference type="Gene3D" id="3.20.20.140">
    <property type="entry name" value="Metal-dependent hydrolases"/>
    <property type="match status" value="1"/>
</dbReference>
<dbReference type="RefSeq" id="WP_168112823.1">
    <property type="nucleotide sequence ID" value="NZ_BOON01000005.1"/>
</dbReference>
<evidence type="ECO:0000313" key="4">
    <source>
        <dbReference type="Proteomes" id="UP000599074"/>
    </source>
</evidence>
<dbReference type="InterPro" id="IPR006680">
    <property type="entry name" value="Amidohydro-rel"/>
</dbReference>
<dbReference type="SUPFAM" id="SSF51556">
    <property type="entry name" value="Metallo-dependent hydrolases"/>
    <property type="match status" value="1"/>
</dbReference>
<dbReference type="Proteomes" id="UP000599074">
    <property type="component" value="Unassembled WGS sequence"/>
</dbReference>
<protein>
    <submittedName>
        <fullName evidence="3">Amidohydrolase</fullName>
    </submittedName>
</protein>
<dbReference type="PANTHER" id="PTHR43569">
    <property type="entry name" value="AMIDOHYDROLASE"/>
    <property type="match status" value="1"/>
</dbReference>
<dbReference type="Pfam" id="PF04909">
    <property type="entry name" value="Amidohydro_2"/>
    <property type="match status" value="1"/>
</dbReference>
<dbReference type="PANTHER" id="PTHR43569:SF2">
    <property type="entry name" value="AMIDOHYDROLASE-RELATED DOMAIN-CONTAINING PROTEIN"/>
    <property type="match status" value="1"/>
</dbReference>
<dbReference type="InterPro" id="IPR052350">
    <property type="entry name" value="Metallo-dep_Lactonases"/>
</dbReference>
<comment type="caution">
    <text evidence="3">The sequence shown here is derived from an EMBL/GenBank/DDBJ whole genome shotgun (WGS) entry which is preliminary data.</text>
</comment>
<reference evidence="3" key="1">
    <citation type="submission" date="2021-01" db="EMBL/GenBank/DDBJ databases">
        <title>Whole genome shotgun sequence of Planosporangium mesophilum NBRC 109066.</title>
        <authorList>
            <person name="Komaki H."/>
            <person name="Tamura T."/>
        </authorList>
    </citation>
    <scope>NUCLEOTIDE SEQUENCE</scope>
    <source>
        <strain evidence="3">NBRC 109066</strain>
    </source>
</reference>
<evidence type="ECO:0000256" key="1">
    <source>
        <dbReference type="ARBA" id="ARBA00038310"/>
    </source>
</evidence>
<dbReference type="InterPro" id="IPR032466">
    <property type="entry name" value="Metal_Hydrolase"/>
</dbReference>
<feature type="domain" description="Amidohydrolase-related" evidence="2">
    <location>
        <begin position="5"/>
        <end position="281"/>
    </location>
</feature>
<name>A0A8J3WZ86_9ACTN</name>
<dbReference type="AlphaFoldDB" id="A0A8J3WZ86"/>
<evidence type="ECO:0000313" key="3">
    <source>
        <dbReference type="EMBL" id="GII20944.1"/>
    </source>
</evidence>
<dbReference type="EMBL" id="BOON01000005">
    <property type="protein sequence ID" value="GII20944.1"/>
    <property type="molecule type" value="Genomic_DNA"/>
</dbReference>
<keyword evidence="4" id="KW-1185">Reference proteome</keyword>
<accession>A0A8J3WZ86</accession>
<evidence type="ECO:0000259" key="2">
    <source>
        <dbReference type="Pfam" id="PF04909"/>
    </source>
</evidence>
<gene>
    <name evidence="3" type="ORF">Pme01_05410</name>
</gene>
<dbReference type="GO" id="GO:0016787">
    <property type="term" value="F:hydrolase activity"/>
    <property type="evidence" value="ECO:0007669"/>
    <property type="project" value="InterPro"/>
</dbReference>
<proteinExistence type="inferred from homology"/>
<sequence length="284" mass="31206">MTSRVDAHHHIWDLSVRDQPWLEGEAYAPIRRTFTVDDLAPEAGAAGVSATVLVQTLAVPGETPELLRAAVDHDLVAAVTGWVELTAPSVADDLAALRSRIGGAYLRAIRHPVQDEPDPDWLCRTDVRRGLRAVAEAGLGYELLIRPPQLPAALRAVEELDHVEFVLDHCAKPYIADGVLEPWASQIRRLATHANITCKLSGLVTEADWERWSPESLRPYVDVVVEAFGPDRLMFGSDWPVCLLAGSYGRWVQTVDKLIAQLSPDERTAITGGTARRFYGIPKG</sequence>
<comment type="similarity">
    <text evidence="1">Belongs to the metallo-dependent hydrolases superfamily.</text>
</comment>
<organism evidence="3 4">
    <name type="scientific">Planosporangium mesophilum</name>
    <dbReference type="NCBI Taxonomy" id="689768"/>
    <lineage>
        <taxon>Bacteria</taxon>
        <taxon>Bacillati</taxon>
        <taxon>Actinomycetota</taxon>
        <taxon>Actinomycetes</taxon>
        <taxon>Micromonosporales</taxon>
        <taxon>Micromonosporaceae</taxon>
        <taxon>Planosporangium</taxon>
    </lineage>
</organism>